<feature type="compositionally biased region" description="Polar residues" evidence="1">
    <location>
        <begin position="74"/>
        <end position="84"/>
    </location>
</feature>
<proteinExistence type="predicted"/>
<evidence type="ECO:0000256" key="1">
    <source>
        <dbReference type="SAM" id="MobiDB-lite"/>
    </source>
</evidence>
<sequence>MGESIPASEDAVIEPRRRYAQRHSDSEALGKSFIYSTSSVSSSGHASPGRPYQNTDNGKELHSTPSIPPSSSSLATQEQQSFQPKQDWDHPVSSLDVQPQSLYAPLGWAPIQNMATLPTGMGYGPMRVLMAAPFQFHNAAMNPYNLGGPG</sequence>
<reference evidence="2" key="1">
    <citation type="journal article" date="2020" name="BMC Genomics">
        <title>Correction to: Identification and distribution of gene clusters required for synthesis of sphingolipid metabolism inhibitors in diverse species of the filamentous fungus Fusarium.</title>
        <authorList>
            <person name="Kim H.S."/>
            <person name="Lohmar J.M."/>
            <person name="Busman M."/>
            <person name="Brown D.W."/>
            <person name="Naumann T.A."/>
            <person name="Divon H.H."/>
            <person name="Lysoe E."/>
            <person name="Uhlig S."/>
            <person name="Proctor R.H."/>
        </authorList>
    </citation>
    <scope>NUCLEOTIDE SEQUENCE</scope>
    <source>
        <strain evidence="2">NRRL 45417</strain>
    </source>
</reference>
<evidence type="ECO:0000313" key="2">
    <source>
        <dbReference type="EMBL" id="KAF4946045.1"/>
    </source>
</evidence>
<organism evidence="2 3">
    <name type="scientific">Fusarium gaditjirri</name>
    <dbReference type="NCBI Taxonomy" id="282569"/>
    <lineage>
        <taxon>Eukaryota</taxon>
        <taxon>Fungi</taxon>
        <taxon>Dikarya</taxon>
        <taxon>Ascomycota</taxon>
        <taxon>Pezizomycotina</taxon>
        <taxon>Sordariomycetes</taxon>
        <taxon>Hypocreomycetidae</taxon>
        <taxon>Hypocreales</taxon>
        <taxon>Nectriaceae</taxon>
        <taxon>Fusarium</taxon>
        <taxon>Fusarium nisikadoi species complex</taxon>
    </lineage>
</organism>
<feature type="compositionally biased region" description="Low complexity" evidence="1">
    <location>
        <begin position="31"/>
        <end position="48"/>
    </location>
</feature>
<dbReference type="EMBL" id="JABFAI010000341">
    <property type="protein sequence ID" value="KAF4946045.1"/>
    <property type="molecule type" value="Genomic_DNA"/>
</dbReference>
<dbReference type="Proteomes" id="UP000604273">
    <property type="component" value="Unassembled WGS sequence"/>
</dbReference>
<name>A0A8H4SUZ6_9HYPO</name>
<protein>
    <submittedName>
        <fullName evidence="2">Uncharacterized protein</fullName>
    </submittedName>
</protein>
<accession>A0A8H4SUZ6</accession>
<feature type="region of interest" description="Disordered" evidence="1">
    <location>
        <begin position="1"/>
        <end position="96"/>
    </location>
</feature>
<dbReference type="OrthoDB" id="10042665at2759"/>
<reference evidence="2" key="2">
    <citation type="submission" date="2020-05" db="EMBL/GenBank/DDBJ databases">
        <authorList>
            <person name="Kim H.-S."/>
            <person name="Proctor R.H."/>
            <person name="Brown D.W."/>
        </authorList>
    </citation>
    <scope>NUCLEOTIDE SEQUENCE</scope>
    <source>
        <strain evidence="2">NRRL 45417</strain>
    </source>
</reference>
<comment type="caution">
    <text evidence="2">The sequence shown here is derived from an EMBL/GenBank/DDBJ whole genome shotgun (WGS) entry which is preliminary data.</text>
</comment>
<evidence type="ECO:0000313" key="3">
    <source>
        <dbReference type="Proteomes" id="UP000604273"/>
    </source>
</evidence>
<keyword evidence="3" id="KW-1185">Reference proteome</keyword>
<feature type="compositionally biased region" description="Basic and acidic residues" evidence="1">
    <location>
        <begin position="13"/>
        <end position="28"/>
    </location>
</feature>
<gene>
    <name evidence="2" type="ORF">FGADI_11482</name>
</gene>
<feature type="compositionally biased region" description="Low complexity" evidence="1">
    <location>
        <begin position="63"/>
        <end position="73"/>
    </location>
</feature>
<dbReference type="AlphaFoldDB" id="A0A8H4SUZ6"/>